<evidence type="ECO:0000313" key="1">
    <source>
        <dbReference type="EMBL" id="KKO09775.1"/>
    </source>
</evidence>
<dbReference type="AlphaFoldDB" id="A0A0F9W0E7"/>
<protein>
    <submittedName>
        <fullName evidence="1">Uncharacterized protein</fullName>
    </submittedName>
</protein>
<dbReference type="Pfam" id="PF13432">
    <property type="entry name" value="TPR_16"/>
    <property type="match status" value="1"/>
</dbReference>
<dbReference type="SUPFAM" id="SSF48452">
    <property type="entry name" value="TPR-like"/>
    <property type="match status" value="1"/>
</dbReference>
<accession>A0A0F9W0E7</accession>
<comment type="caution">
    <text evidence="1">The sequence shown here is derived from an EMBL/GenBank/DDBJ whole genome shotgun (WGS) entry which is preliminary data.</text>
</comment>
<sequence length="435" mass="48961">MMFSNGRVAAFVLGMGMSAAVLADASSAYQEGMEAFRNGQFEIALGRFQEAENEGMQTPTLHYNLATTYYRLNRYAESARHFDLIQDDARWGALAEYNLGLIAEQQDDSVRAFEHYQQAYRKAATTQTLQLSAARMLALSGQAQAEPEPEPSTWSGYISAALGYDDNPSLTGVDEILPSESSDSFFETLGGFSGNLSESVRLNGGFYSRAYDEVNEFNVTGLYAGLFHDRQLGHWRTALGLSLDNYWLDGSQYMTGATFLTQGLRPLPVGNIDIRNQLGYIKGDAAYDYLDGIRNRLTVSWVGGSAEQLWRVGYINEFNDRDDFAVGPLFQSLSPVRHSIFGQLTQQFSARVSAITRLEYRNSRYRDDDVGVDADYRLIKTRRDEDRMEGSMMVRYDMSDTLGTFAEYRYTDNDSNISRYVYDSNQFMLGVDVAF</sequence>
<organism evidence="1">
    <name type="scientific">marine sediment metagenome</name>
    <dbReference type="NCBI Taxonomy" id="412755"/>
    <lineage>
        <taxon>unclassified sequences</taxon>
        <taxon>metagenomes</taxon>
        <taxon>ecological metagenomes</taxon>
    </lineage>
</organism>
<dbReference type="Gene3D" id="1.25.40.10">
    <property type="entry name" value="Tetratricopeptide repeat domain"/>
    <property type="match status" value="1"/>
</dbReference>
<dbReference type="EMBL" id="LAZR01000006">
    <property type="protein sequence ID" value="KKO09775.1"/>
    <property type="molecule type" value="Genomic_DNA"/>
</dbReference>
<dbReference type="InterPro" id="IPR011990">
    <property type="entry name" value="TPR-like_helical_dom_sf"/>
</dbReference>
<proteinExistence type="predicted"/>
<reference evidence="1" key="1">
    <citation type="journal article" date="2015" name="Nature">
        <title>Complex archaea that bridge the gap between prokaryotes and eukaryotes.</title>
        <authorList>
            <person name="Spang A."/>
            <person name="Saw J.H."/>
            <person name="Jorgensen S.L."/>
            <person name="Zaremba-Niedzwiedzka K."/>
            <person name="Martijn J."/>
            <person name="Lind A.E."/>
            <person name="van Eijk R."/>
            <person name="Schleper C."/>
            <person name="Guy L."/>
            <person name="Ettema T.J."/>
        </authorList>
    </citation>
    <scope>NUCLEOTIDE SEQUENCE</scope>
</reference>
<dbReference type="InterPro" id="IPR018759">
    <property type="entry name" value="BBP2_2"/>
</dbReference>
<dbReference type="Pfam" id="PF10082">
    <property type="entry name" value="BBP2_2"/>
    <property type="match status" value="1"/>
</dbReference>
<name>A0A0F9W0E7_9ZZZZ</name>
<gene>
    <name evidence="1" type="ORF">LCGC14_0032720</name>
</gene>